<dbReference type="EMBL" id="JAUNZN010000025">
    <property type="protein sequence ID" value="KAK4808284.1"/>
    <property type="molecule type" value="Genomic_DNA"/>
</dbReference>
<dbReference type="PANTHER" id="PTHR33332">
    <property type="entry name" value="REVERSE TRANSCRIPTASE DOMAIN-CONTAINING PROTEIN"/>
    <property type="match status" value="1"/>
</dbReference>
<accession>A0AAN7MLP9</accession>
<feature type="compositionally biased region" description="Basic and acidic residues" evidence="1">
    <location>
        <begin position="106"/>
        <end position="119"/>
    </location>
</feature>
<protein>
    <submittedName>
        <fullName evidence="2">Uncharacterized protein</fullName>
    </submittedName>
</protein>
<evidence type="ECO:0000313" key="3">
    <source>
        <dbReference type="Proteomes" id="UP001333110"/>
    </source>
</evidence>
<evidence type="ECO:0000256" key="1">
    <source>
        <dbReference type="SAM" id="MobiDB-lite"/>
    </source>
</evidence>
<reference evidence="2 3" key="1">
    <citation type="journal article" date="2023" name="J. Hered.">
        <title>Chromosome-level genome of the wood stork (Mycteria americana) provides insight into avian chromosome evolution.</title>
        <authorList>
            <person name="Flamio R. Jr."/>
            <person name="Ramstad K.M."/>
        </authorList>
    </citation>
    <scope>NUCLEOTIDE SEQUENCE [LARGE SCALE GENOMIC DNA]</scope>
    <source>
        <strain evidence="2">JAX WOST 10</strain>
    </source>
</reference>
<name>A0AAN7MLP9_MYCAM</name>
<dbReference type="Proteomes" id="UP001333110">
    <property type="component" value="Unassembled WGS sequence"/>
</dbReference>
<feature type="compositionally biased region" description="Low complexity" evidence="1">
    <location>
        <begin position="96"/>
        <end position="105"/>
    </location>
</feature>
<dbReference type="AlphaFoldDB" id="A0AAN7MLP9"/>
<feature type="region of interest" description="Disordered" evidence="1">
    <location>
        <begin position="96"/>
        <end position="119"/>
    </location>
</feature>
<keyword evidence="3" id="KW-1185">Reference proteome</keyword>
<evidence type="ECO:0000313" key="2">
    <source>
        <dbReference type="EMBL" id="KAK4808284.1"/>
    </source>
</evidence>
<comment type="caution">
    <text evidence="2">The sequence shown here is derived from an EMBL/GenBank/DDBJ whole genome shotgun (WGS) entry which is preliminary data.</text>
</comment>
<organism evidence="2 3">
    <name type="scientific">Mycteria americana</name>
    <name type="common">Wood stork</name>
    <dbReference type="NCBI Taxonomy" id="33587"/>
    <lineage>
        <taxon>Eukaryota</taxon>
        <taxon>Metazoa</taxon>
        <taxon>Chordata</taxon>
        <taxon>Craniata</taxon>
        <taxon>Vertebrata</taxon>
        <taxon>Euteleostomi</taxon>
        <taxon>Archelosauria</taxon>
        <taxon>Archosauria</taxon>
        <taxon>Dinosauria</taxon>
        <taxon>Saurischia</taxon>
        <taxon>Theropoda</taxon>
        <taxon>Coelurosauria</taxon>
        <taxon>Aves</taxon>
        <taxon>Neognathae</taxon>
        <taxon>Neoaves</taxon>
        <taxon>Aequornithes</taxon>
        <taxon>Ciconiiformes</taxon>
        <taxon>Ciconiidae</taxon>
        <taxon>Mycteria</taxon>
    </lineage>
</organism>
<proteinExistence type="predicted"/>
<gene>
    <name evidence="2" type="ORF">QYF61_020765</name>
</gene>
<sequence>MGDHWDGRSLWGWEIVGLGNHHGDGKPLRLTNSISFYDKVTRPVGEEKVVEIIFLDFSEASDPVPHSILLDQLSSCEMSELTVRWVRNWLDGRAQRAAGNGAGDRSPADRDAGVECTRSKFADDTKRGGAVDSLEGREALQRIDGALGIQGNVQDGTASRSREGIVPLYSALVRPHLESCVQCWAPAFEKGVKVLESTRRRATKLVTGLEGMSSEVQTGHEEAFLYGEGGQTWEQASWRGGRCPKPEVVVG</sequence>